<dbReference type="Proteomes" id="UP000594464">
    <property type="component" value="Chromosome"/>
</dbReference>
<sequence>MSKTEIESQLRDFIEAEFPNPGVVLEATTNLLEDWFVDSFAIVNTILFIETQFGVEVARADVNPSHFQSIQTLASFVEERLQSNAG</sequence>
<proteinExistence type="predicted"/>
<gene>
    <name evidence="2" type="ORF">G3M78_07080</name>
</gene>
<dbReference type="EMBL" id="CP048620">
    <property type="protein sequence ID" value="QPJ65164.1"/>
    <property type="molecule type" value="Genomic_DNA"/>
</dbReference>
<dbReference type="Gene3D" id="1.10.1200.10">
    <property type="entry name" value="ACP-like"/>
    <property type="match status" value="1"/>
</dbReference>
<name>A0A7T0G3B0_9BACT</name>
<evidence type="ECO:0000313" key="3">
    <source>
        <dbReference type="Proteomes" id="UP000594464"/>
    </source>
</evidence>
<dbReference type="AlphaFoldDB" id="A0A7T0G3B0"/>
<dbReference type="PROSITE" id="PS50075">
    <property type="entry name" value="CARRIER"/>
    <property type="match status" value="1"/>
</dbReference>
<evidence type="ECO:0000313" key="2">
    <source>
        <dbReference type="EMBL" id="QPJ65164.1"/>
    </source>
</evidence>
<organism evidence="2 3">
    <name type="scientific">Candidatus Nitrohelix vancouverensis</name>
    <dbReference type="NCBI Taxonomy" id="2705534"/>
    <lineage>
        <taxon>Bacteria</taxon>
        <taxon>Pseudomonadati</taxon>
        <taxon>Nitrospinota/Tectimicrobiota group</taxon>
        <taxon>Nitrospinota</taxon>
        <taxon>Nitrospinia</taxon>
        <taxon>Nitrospinales</taxon>
        <taxon>Nitrospinaceae</taxon>
        <taxon>Candidatus Nitrohelix</taxon>
    </lineage>
</organism>
<dbReference type="KEGG" id="nva:G3M78_07080"/>
<reference evidence="3" key="1">
    <citation type="submission" date="2020-02" db="EMBL/GenBank/DDBJ databases">
        <title>Genomic and physiological characterization of two novel Nitrospinaceae genera.</title>
        <authorList>
            <person name="Mueller A.J."/>
            <person name="Jung M.-Y."/>
            <person name="Strachan C.R."/>
            <person name="Herbold C.W."/>
            <person name="Kirkegaard R.H."/>
            <person name="Daims H."/>
        </authorList>
    </citation>
    <scope>NUCLEOTIDE SEQUENCE [LARGE SCALE GENOMIC DNA]</scope>
</reference>
<dbReference type="SUPFAM" id="SSF47336">
    <property type="entry name" value="ACP-like"/>
    <property type="match status" value="1"/>
</dbReference>
<feature type="domain" description="Carrier" evidence="1">
    <location>
        <begin position="1"/>
        <end position="81"/>
    </location>
</feature>
<accession>A0A7T0G3B0</accession>
<dbReference type="InterPro" id="IPR009081">
    <property type="entry name" value="PP-bd_ACP"/>
</dbReference>
<protein>
    <recommendedName>
        <fullName evidence="1">Carrier domain-containing protein</fullName>
    </recommendedName>
</protein>
<dbReference type="InterPro" id="IPR036736">
    <property type="entry name" value="ACP-like_sf"/>
</dbReference>
<evidence type="ECO:0000259" key="1">
    <source>
        <dbReference type="PROSITE" id="PS50075"/>
    </source>
</evidence>